<dbReference type="InterPro" id="IPR000683">
    <property type="entry name" value="Gfo/Idh/MocA-like_OxRdtase_N"/>
</dbReference>
<feature type="domain" description="Gfo/Idh/MocA-like oxidoreductase N-terminal" evidence="1">
    <location>
        <begin position="15"/>
        <end position="121"/>
    </location>
</feature>
<evidence type="ECO:0000259" key="2">
    <source>
        <dbReference type="Pfam" id="PF22725"/>
    </source>
</evidence>
<sequence length="328" mass="36325">MMIRVAVCSYWHVHAEEYTDFILHHPDTELVGIWDEDDKRGERYAGRYHVPYYPNLDDMLLREDIDAIVVVAPTTLHEDIMVKAAEAGKHIFTEKVLALTSAEADRIVNAVEANGVVLNVALRKLCERDIVTLRRIVVEGAIGDVSLVRVRMAHNGALAGWLPEHFYNRAECGGGAMIDLGCHPMYITRALLGMPETVTASYGYVTGKEVEDNAVALLQYTGGAIGIAETGFVTGQSPFMIEIHGARGSIMYGMPDEQIRIRLNEGDGEWNIVPFDEPIPNMFEQWVGHVQRREVSMDNVKMALDLTKLMEAANEAAVSGKAVAVNVM</sequence>
<evidence type="ECO:0000313" key="3">
    <source>
        <dbReference type="EMBL" id="SYX87144.1"/>
    </source>
</evidence>
<reference evidence="4" key="1">
    <citation type="submission" date="2018-08" db="EMBL/GenBank/DDBJ databases">
        <authorList>
            <person name="Chevrot R."/>
        </authorList>
    </citation>
    <scope>NUCLEOTIDE SEQUENCE [LARGE SCALE GENOMIC DNA]</scope>
</reference>
<dbReference type="Gene3D" id="3.30.360.10">
    <property type="entry name" value="Dihydrodipicolinate Reductase, domain 2"/>
    <property type="match status" value="1"/>
</dbReference>
<dbReference type="Proteomes" id="UP000304148">
    <property type="component" value="Chromosome"/>
</dbReference>
<dbReference type="SUPFAM" id="SSF55347">
    <property type="entry name" value="Glyceraldehyde-3-phosphate dehydrogenase-like, C-terminal domain"/>
    <property type="match status" value="1"/>
</dbReference>
<accession>A0A383RKW6</accession>
<dbReference type="Pfam" id="PF22725">
    <property type="entry name" value="GFO_IDH_MocA_C3"/>
    <property type="match status" value="1"/>
</dbReference>
<dbReference type="InterPro" id="IPR055170">
    <property type="entry name" value="GFO_IDH_MocA-like_dom"/>
</dbReference>
<dbReference type="RefSeq" id="WP_138188838.1">
    <property type="nucleotide sequence ID" value="NZ_LS992241.1"/>
</dbReference>
<dbReference type="InterPro" id="IPR051450">
    <property type="entry name" value="Gfo/Idh/MocA_Oxidoreductases"/>
</dbReference>
<dbReference type="InterPro" id="IPR036291">
    <property type="entry name" value="NAD(P)-bd_dom_sf"/>
</dbReference>
<dbReference type="Gene3D" id="3.40.50.720">
    <property type="entry name" value="NAD(P)-binding Rossmann-like Domain"/>
    <property type="match status" value="1"/>
</dbReference>
<proteinExistence type="predicted"/>
<dbReference type="GO" id="GO:0000166">
    <property type="term" value="F:nucleotide binding"/>
    <property type="evidence" value="ECO:0007669"/>
    <property type="project" value="InterPro"/>
</dbReference>
<organism evidence="3 4">
    <name type="scientific">Paenibacillus alvei</name>
    <name type="common">Bacillus alvei</name>
    <dbReference type="NCBI Taxonomy" id="44250"/>
    <lineage>
        <taxon>Bacteria</taxon>
        <taxon>Bacillati</taxon>
        <taxon>Bacillota</taxon>
        <taxon>Bacilli</taxon>
        <taxon>Bacillales</taxon>
        <taxon>Paenibacillaceae</taxon>
        <taxon>Paenibacillus</taxon>
    </lineage>
</organism>
<dbReference type="SUPFAM" id="SSF51735">
    <property type="entry name" value="NAD(P)-binding Rossmann-fold domains"/>
    <property type="match status" value="1"/>
</dbReference>
<dbReference type="Pfam" id="PF01408">
    <property type="entry name" value="GFO_IDH_MocA"/>
    <property type="match status" value="1"/>
</dbReference>
<name>A0A383RKW6_PAEAL</name>
<dbReference type="AlphaFoldDB" id="A0A383RKW6"/>
<dbReference type="PANTHER" id="PTHR43377:SF1">
    <property type="entry name" value="BILIVERDIN REDUCTASE A"/>
    <property type="match status" value="1"/>
</dbReference>
<evidence type="ECO:0000313" key="4">
    <source>
        <dbReference type="Proteomes" id="UP000304148"/>
    </source>
</evidence>
<evidence type="ECO:0000259" key="1">
    <source>
        <dbReference type="Pfam" id="PF01408"/>
    </source>
</evidence>
<dbReference type="PANTHER" id="PTHR43377">
    <property type="entry name" value="BILIVERDIN REDUCTASE A"/>
    <property type="match status" value="1"/>
</dbReference>
<dbReference type="EMBL" id="LS992241">
    <property type="protein sequence ID" value="SYX87144.1"/>
    <property type="molecule type" value="Genomic_DNA"/>
</dbReference>
<feature type="domain" description="GFO/IDH/MocA-like oxidoreductase" evidence="2">
    <location>
        <begin position="131"/>
        <end position="250"/>
    </location>
</feature>
<gene>
    <name evidence="3" type="ORF">PBLR_15573</name>
</gene>
<protein>
    <submittedName>
        <fullName evidence="3">Oxidoreductase domain-containing protein</fullName>
    </submittedName>
</protein>